<evidence type="ECO:0000313" key="1">
    <source>
        <dbReference type="EMBL" id="CNI79224.1"/>
    </source>
</evidence>
<reference evidence="4" key="3">
    <citation type="submission" date="2015-03" db="EMBL/GenBank/DDBJ databases">
        <authorList>
            <consortium name="Pathogen Informatics"/>
        </authorList>
    </citation>
    <scope>NUCLEOTIDE SEQUENCE [LARGE SCALE GENOMIC DNA]</scope>
    <source>
        <strain evidence="4">A125KOH2</strain>
    </source>
</reference>
<dbReference type="AlphaFoldDB" id="A0A0T9RRD4"/>
<proteinExistence type="predicted"/>
<sequence length="161" mass="18174">MTITYKDISERQKQLNTAREKRTELVVTEAIALVEAYQKSLVLDKSTWKDIEGKEQPYVMSGVLDKDGNFIKKPLTGIELREDYVLIFEVATVVDDTPRGGDMITQSICISIDGEVAKVNLQDVGKVISVIDGDRSGICDAMKDRVLMSIYDDELEEKKYF</sequence>
<evidence type="ECO:0000313" key="3">
    <source>
        <dbReference type="Proteomes" id="UP000044625"/>
    </source>
</evidence>
<dbReference type="Proteomes" id="UP000045840">
    <property type="component" value="Unassembled WGS sequence"/>
</dbReference>
<dbReference type="RefSeq" id="WP_049615613.1">
    <property type="nucleotide sequence ID" value="NZ_CAWMMU010000037.1"/>
</dbReference>
<reference evidence="2 3" key="2">
    <citation type="submission" date="2015-03" db="EMBL/GenBank/DDBJ databases">
        <authorList>
            <consortium name="Pathogen Informatics"/>
            <person name="Murphy D."/>
        </authorList>
    </citation>
    <scope>NUCLEOTIDE SEQUENCE [LARGE SCALE GENOMIC DNA]</scope>
    <source>
        <strain evidence="3">type strain: CIP110230</strain>
        <strain evidence="2">Type strain: CIP110230</strain>
    </source>
</reference>
<protein>
    <submittedName>
        <fullName evidence="1">Uncharacterized protein</fullName>
    </submittedName>
</protein>
<organism evidence="1 4">
    <name type="scientific">Yersinia pekkanenii</name>
    <dbReference type="NCBI Taxonomy" id="1288385"/>
    <lineage>
        <taxon>Bacteria</taxon>
        <taxon>Pseudomonadati</taxon>
        <taxon>Pseudomonadota</taxon>
        <taxon>Gammaproteobacteria</taxon>
        <taxon>Enterobacterales</taxon>
        <taxon>Yersiniaceae</taxon>
        <taxon>Yersinia</taxon>
    </lineage>
</organism>
<dbReference type="EMBL" id="CWJL01000037">
    <property type="protein sequence ID" value="CRY69182.1"/>
    <property type="molecule type" value="Genomic_DNA"/>
</dbReference>
<gene>
    <name evidence="1" type="ORF">ERS008529_04889</name>
    <name evidence="2" type="ORF">ERS137968_04328</name>
</gene>
<keyword evidence="3" id="KW-1185">Reference proteome</keyword>
<dbReference type="EMBL" id="CQAZ01000158">
    <property type="protein sequence ID" value="CNI79224.1"/>
    <property type="molecule type" value="Genomic_DNA"/>
</dbReference>
<evidence type="ECO:0000313" key="4">
    <source>
        <dbReference type="Proteomes" id="UP000045840"/>
    </source>
</evidence>
<dbReference type="Proteomes" id="UP000044625">
    <property type="component" value="Unassembled WGS sequence"/>
</dbReference>
<dbReference type="OrthoDB" id="6638636at2"/>
<evidence type="ECO:0000313" key="2">
    <source>
        <dbReference type="EMBL" id="CRY69182.1"/>
    </source>
</evidence>
<accession>A0A0T9RRD4</accession>
<reference evidence="1" key="1">
    <citation type="submission" date="2015-03" db="EMBL/GenBank/DDBJ databases">
        <authorList>
            <person name="Murphy D."/>
        </authorList>
    </citation>
    <scope>NUCLEOTIDE SEQUENCE [LARGE SCALE GENOMIC DNA]</scope>
    <source>
        <strain evidence="1">A125KOH2</strain>
    </source>
</reference>
<dbReference type="STRING" id="1288385.ERS137968_04328"/>
<name>A0A0T9RRD4_9GAMM</name>